<name>A0ABT6ADV5_9ACTN</name>
<reference evidence="1 2" key="1">
    <citation type="submission" date="2023-03" db="EMBL/GenBank/DDBJ databases">
        <title>Draft genome sequence of Streptomyces sp. K1PA1 isolated from peat swamp forest in Thailand.</title>
        <authorList>
            <person name="Klaysubun C."/>
            <person name="Duangmal K."/>
        </authorList>
    </citation>
    <scope>NUCLEOTIDE SEQUENCE [LARGE SCALE GENOMIC DNA]</scope>
    <source>
        <strain evidence="1 2">K1PA1</strain>
    </source>
</reference>
<keyword evidence="2" id="KW-1185">Reference proteome</keyword>
<dbReference type="Proteomes" id="UP001221150">
    <property type="component" value="Unassembled WGS sequence"/>
</dbReference>
<protein>
    <submittedName>
        <fullName evidence="1">Uncharacterized protein</fullName>
    </submittedName>
</protein>
<evidence type="ECO:0000313" key="1">
    <source>
        <dbReference type="EMBL" id="MDF3302511.1"/>
    </source>
</evidence>
<accession>A0ABT6ADV5</accession>
<gene>
    <name evidence="1" type="ORF">P3H78_28615</name>
</gene>
<evidence type="ECO:0000313" key="2">
    <source>
        <dbReference type="Proteomes" id="UP001221150"/>
    </source>
</evidence>
<proteinExistence type="predicted"/>
<comment type="caution">
    <text evidence="1">The sequence shown here is derived from an EMBL/GenBank/DDBJ whole genome shotgun (WGS) entry which is preliminary data.</text>
</comment>
<organism evidence="1 2">
    <name type="scientific">Streptomyces tropicalis</name>
    <dbReference type="NCBI Taxonomy" id="3034234"/>
    <lineage>
        <taxon>Bacteria</taxon>
        <taxon>Bacillati</taxon>
        <taxon>Actinomycetota</taxon>
        <taxon>Actinomycetes</taxon>
        <taxon>Kitasatosporales</taxon>
        <taxon>Streptomycetaceae</taxon>
        <taxon>Streptomyces</taxon>
    </lineage>
</organism>
<dbReference type="EMBL" id="JARJBB010000023">
    <property type="protein sequence ID" value="MDF3302511.1"/>
    <property type="molecule type" value="Genomic_DNA"/>
</dbReference>
<sequence length="81" mass="9295">MGMELIHRAYSFVCLRCGHGWEAEYDIRLTTDEYDRLHADYFVAGRKVTSPLKSGHCPACESGRIRILRPGRVDSARPRQD</sequence>